<dbReference type="InterPro" id="IPR035966">
    <property type="entry name" value="PKF_sf"/>
</dbReference>
<dbReference type="AlphaFoldDB" id="A0A9E2KVY6"/>
<dbReference type="Pfam" id="PF00365">
    <property type="entry name" value="PFK"/>
    <property type="match status" value="1"/>
</dbReference>
<sequence length="318" mass="36120">MSKIKIGILTSGGDAPGMNATLYYLNKYLSNYNLVYFKNGFKGLCNNEIFNGEFESAHLNLAGSIIGTSRYKEFKSNVQQAIDVLKTNKIELLIIIGGNGSFQGAKDLIENNINILFIPATIDNDVEFSEYSLGFSSALNEVHVDLIKLTSTFKAHNNICLVEVMGRTCPNISIMSSLSYDLMFSLNKNRKMTTSDLVKRTSEYYNKNQYGIGVIAEYTYSDDEINHILTRINNNCKCEVRYCKLGHLQRGANVDYIDIRYANMFAYFAMKLINKKTYNHAIYLKNGTVQSSLSTEVEKVQQITDLEKEMFEYDFNKD</sequence>
<evidence type="ECO:0000313" key="12">
    <source>
        <dbReference type="Proteomes" id="UP000824247"/>
    </source>
</evidence>
<dbReference type="Gene3D" id="3.40.50.460">
    <property type="entry name" value="Phosphofructokinase domain"/>
    <property type="match status" value="1"/>
</dbReference>
<keyword evidence="4" id="KW-0808">Transferase</keyword>
<comment type="cofactor">
    <cofactor evidence="1">
        <name>Mg(2+)</name>
        <dbReference type="ChEBI" id="CHEBI:18420"/>
    </cofactor>
</comment>
<evidence type="ECO:0000259" key="10">
    <source>
        <dbReference type="Pfam" id="PF00365"/>
    </source>
</evidence>
<organism evidence="11 12">
    <name type="scientific">Candidatus Ureaplasma intestinipullorum</name>
    <dbReference type="NCBI Taxonomy" id="2838770"/>
    <lineage>
        <taxon>Bacteria</taxon>
        <taxon>Bacillati</taxon>
        <taxon>Mycoplasmatota</taxon>
        <taxon>Mycoplasmoidales</taxon>
        <taxon>Mycoplasmoidaceae</taxon>
        <taxon>Ureaplasma</taxon>
    </lineage>
</organism>
<keyword evidence="6" id="KW-0418">Kinase</keyword>
<keyword evidence="5" id="KW-0479">Metal-binding</keyword>
<dbReference type="GO" id="GO:0030388">
    <property type="term" value="P:fructose 1,6-bisphosphate metabolic process"/>
    <property type="evidence" value="ECO:0007669"/>
    <property type="project" value="TreeGrafter"/>
</dbReference>
<comment type="similarity">
    <text evidence="9">Belongs to the phosphofructokinase type A (PFKA) family.</text>
</comment>
<dbReference type="InterPro" id="IPR022953">
    <property type="entry name" value="ATP_PFK"/>
</dbReference>
<dbReference type="Gene3D" id="3.40.50.450">
    <property type="match status" value="1"/>
</dbReference>
<protein>
    <submittedName>
        <fullName evidence="11">6-phosphofructokinase</fullName>
    </submittedName>
</protein>
<evidence type="ECO:0000256" key="4">
    <source>
        <dbReference type="ARBA" id="ARBA00022679"/>
    </source>
</evidence>
<evidence type="ECO:0000256" key="8">
    <source>
        <dbReference type="ARBA" id="ARBA00023152"/>
    </source>
</evidence>
<dbReference type="PANTHER" id="PTHR13697:SF52">
    <property type="entry name" value="ATP-DEPENDENT 6-PHOSPHOFRUCTOKINASE 3"/>
    <property type="match status" value="1"/>
</dbReference>
<dbReference type="Proteomes" id="UP000824247">
    <property type="component" value="Unassembled WGS sequence"/>
</dbReference>
<dbReference type="GO" id="GO:0042802">
    <property type="term" value="F:identical protein binding"/>
    <property type="evidence" value="ECO:0007669"/>
    <property type="project" value="TreeGrafter"/>
</dbReference>
<dbReference type="PRINTS" id="PR00476">
    <property type="entry name" value="PHFRCTKINASE"/>
</dbReference>
<evidence type="ECO:0000256" key="6">
    <source>
        <dbReference type="ARBA" id="ARBA00022777"/>
    </source>
</evidence>
<keyword evidence="7" id="KW-0460">Magnesium</keyword>
<evidence type="ECO:0000256" key="3">
    <source>
        <dbReference type="ARBA" id="ARBA00022490"/>
    </source>
</evidence>
<keyword evidence="8" id="KW-0324">Glycolysis</keyword>
<evidence type="ECO:0000256" key="7">
    <source>
        <dbReference type="ARBA" id="ARBA00022842"/>
    </source>
</evidence>
<dbReference type="InterPro" id="IPR000023">
    <property type="entry name" value="Phosphofructokinase_dom"/>
</dbReference>
<evidence type="ECO:0000313" key="11">
    <source>
        <dbReference type="EMBL" id="MBU3831039.1"/>
    </source>
</evidence>
<reference evidence="11" key="1">
    <citation type="journal article" date="2021" name="PeerJ">
        <title>Extensive microbial diversity within the chicken gut microbiome revealed by metagenomics and culture.</title>
        <authorList>
            <person name="Gilroy R."/>
            <person name="Ravi A."/>
            <person name="Getino M."/>
            <person name="Pursley I."/>
            <person name="Horton D.L."/>
            <person name="Alikhan N.F."/>
            <person name="Baker D."/>
            <person name="Gharbi K."/>
            <person name="Hall N."/>
            <person name="Watson M."/>
            <person name="Adriaenssens E.M."/>
            <person name="Foster-Nyarko E."/>
            <person name="Jarju S."/>
            <person name="Secka A."/>
            <person name="Antonio M."/>
            <person name="Oren A."/>
            <person name="Chaudhuri R.R."/>
            <person name="La Ragione R."/>
            <person name="Hildebrand F."/>
            <person name="Pallen M.J."/>
        </authorList>
    </citation>
    <scope>NUCLEOTIDE SEQUENCE</scope>
    <source>
        <strain evidence="11">A5-1222</strain>
    </source>
</reference>
<dbReference type="GO" id="GO:0006002">
    <property type="term" value="P:fructose 6-phosphate metabolic process"/>
    <property type="evidence" value="ECO:0007669"/>
    <property type="project" value="InterPro"/>
</dbReference>
<dbReference type="GO" id="GO:0061621">
    <property type="term" value="P:canonical glycolysis"/>
    <property type="evidence" value="ECO:0007669"/>
    <property type="project" value="TreeGrafter"/>
</dbReference>
<evidence type="ECO:0000256" key="2">
    <source>
        <dbReference type="ARBA" id="ARBA00004679"/>
    </source>
</evidence>
<accession>A0A9E2KVY6</accession>
<reference evidence="11" key="2">
    <citation type="submission" date="2021-04" db="EMBL/GenBank/DDBJ databases">
        <authorList>
            <person name="Gilroy R."/>
        </authorList>
    </citation>
    <scope>NUCLEOTIDE SEQUENCE</scope>
    <source>
        <strain evidence="11">A5-1222</strain>
    </source>
</reference>
<feature type="domain" description="Phosphofructokinase" evidence="10">
    <location>
        <begin position="5"/>
        <end position="273"/>
    </location>
</feature>
<comment type="caution">
    <text evidence="11">The sequence shown here is derived from an EMBL/GenBank/DDBJ whole genome shotgun (WGS) entry which is preliminary data.</text>
</comment>
<dbReference type="GO" id="GO:0046872">
    <property type="term" value="F:metal ion binding"/>
    <property type="evidence" value="ECO:0007669"/>
    <property type="project" value="UniProtKB-KW"/>
</dbReference>
<evidence type="ECO:0000256" key="9">
    <source>
        <dbReference type="ARBA" id="ARBA00038478"/>
    </source>
</evidence>
<dbReference type="SUPFAM" id="SSF53784">
    <property type="entry name" value="Phosphofructokinase"/>
    <property type="match status" value="1"/>
</dbReference>
<name>A0A9E2KVY6_9BACT</name>
<dbReference type="GO" id="GO:0070095">
    <property type="term" value="F:fructose-6-phosphate binding"/>
    <property type="evidence" value="ECO:0007669"/>
    <property type="project" value="TreeGrafter"/>
</dbReference>
<dbReference type="GO" id="GO:0005945">
    <property type="term" value="C:6-phosphofructokinase complex"/>
    <property type="evidence" value="ECO:0007669"/>
    <property type="project" value="TreeGrafter"/>
</dbReference>
<dbReference type="PIRSF" id="PIRSF000532">
    <property type="entry name" value="ATP_PFK_prok"/>
    <property type="match status" value="1"/>
</dbReference>
<dbReference type="GO" id="GO:0003872">
    <property type="term" value="F:6-phosphofructokinase activity"/>
    <property type="evidence" value="ECO:0007669"/>
    <property type="project" value="InterPro"/>
</dbReference>
<dbReference type="GO" id="GO:0005524">
    <property type="term" value="F:ATP binding"/>
    <property type="evidence" value="ECO:0007669"/>
    <property type="project" value="InterPro"/>
</dbReference>
<keyword evidence="3" id="KW-0963">Cytoplasm</keyword>
<dbReference type="GO" id="GO:0016208">
    <property type="term" value="F:AMP binding"/>
    <property type="evidence" value="ECO:0007669"/>
    <property type="project" value="TreeGrafter"/>
</dbReference>
<gene>
    <name evidence="11" type="ORF">H9897_02695</name>
</gene>
<dbReference type="InterPro" id="IPR012003">
    <property type="entry name" value="ATP_PFK_prok-type"/>
</dbReference>
<proteinExistence type="inferred from homology"/>
<dbReference type="PANTHER" id="PTHR13697">
    <property type="entry name" value="PHOSPHOFRUCTOKINASE"/>
    <property type="match status" value="1"/>
</dbReference>
<evidence type="ECO:0000256" key="1">
    <source>
        <dbReference type="ARBA" id="ARBA00001946"/>
    </source>
</evidence>
<comment type="pathway">
    <text evidence="2">Carbohydrate degradation; glycolysis; D-glyceraldehyde 3-phosphate and glycerone phosphate from D-glucose: step 3/4.</text>
</comment>
<dbReference type="GO" id="GO:0048029">
    <property type="term" value="F:monosaccharide binding"/>
    <property type="evidence" value="ECO:0007669"/>
    <property type="project" value="TreeGrafter"/>
</dbReference>
<dbReference type="EMBL" id="JAHLFM010000041">
    <property type="protein sequence ID" value="MBU3831039.1"/>
    <property type="molecule type" value="Genomic_DNA"/>
</dbReference>
<evidence type="ECO:0000256" key="5">
    <source>
        <dbReference type="ARBA" id="ARBA00022723"/>
    </source>
</evidence>